<comment type="similarity">
    <text evidence="2 9">Belongs to the alpha-IPM synthase/homocitrate synthase family.</text>
</comment>
<dbReference type="PANTHER" id="PTHR43538:SF1">
    <property type="entry name" value="(R)-CITRAMALATE SYNTHASE"/>
    <property type="match status" value="1"/>
</dbReference>
<dbReference type="Pfam" id="PF22617">
    <property type="entry name" value="HCS_D2"/>
    <property type="match status" value="1"/>
</dbReference>
<keyword evidence="6" id="KW-0100">Branched-chain amino acid biosynthesis</keyword>
<dbReference type="Gene3D" id="3.20.20.70">
    <property type="entry name" value="Aldolase class I"/>
    <property type="match status" value="1"/>
</dbReference>
<dbReference type="SUPFAM" id="SSF110921">
    <property type="entry name" value="2-isopropylmalate synthase LeuA, allosteric (dimerisation) domain"/>
    <property type="match status" value="1"/>
</dbReference>
<comment type="caution">
    <text evidence="11">The sequence shown here is derived from an EMBL/GenBank/DDBJ whole genome shotgun (WGS) entry which is preliminary data.</text>
</comment>
<dbReference type="InterPro" id="IPR013709">
    <property type="entry name" value="2-isopropylmalate_synth_dimer"/>
</dbReference>
<keyword evidence="4" id="KW-0412">Isoleucine biosynthesis</keyword>
<dbReference type="PANTHER" id="PTHR43538">
    <property type="entry name" value="ALPHA-IPM SYNTHASE/HOMOCITRATE SYNTHASE"/>
    <property type="match status" value="1"/>
</dbReference>
<dbReference type="GO" id="GO:0009097">
    <property type="term" value="P:isoleucine biosynthetic process"/>
    <property type="evidence" value="ECO:0007669"/>
    <property type="project" value="UniProtKB-UniRule"/>
</dbReference>
<dbReference type="SUPFAM" id="SSF51569">
    <property type="entry name" value="Aldolase"/>
    <property type="match status" value="1"/>
</dbReference>
<evidence type="ECO:0000256" key="4">
    <source>
        <dbReference type="ARBA" id="ARBA00022624"/>
    </source>
</evidence>
<dbReference type="Proteomes" id="UP000253090">
    <property type="component" value="Unassembled WGS sequence"/>
</dbReference>
<dbReference type="OrthoDB" id="9804858at2"/>
<dbReference type="GO" id="GO:0003852">
    <property type="term" value="F:2-isopropylmalate synthase activity"/>
    <property type="evidence" value="ECO:0007669"/>
    <property type="project" value="InterPro"/>
</dbReference>
<dbReference type="GO" id="GO:0043714">
    <property type="term" value="F:(R)-citramalate synthase activity"/>
    <property type="evidence" value="ECO:0007669"/>
    <property type="project" value="UniProtKB-UniRule"/>
</dbReference>
<evidence type="ECO:0000256" key="3">
    <source>
        <dbReference type="ARBA" id="ARBA00022605"/>
    </source>
</evidence>
<dbReference type="RefSeq" id="WP_114496254.1">
    <property type="nucleotide sequence ID" value="NZ_QPJW01000002.1"/>
</dbReference>
<dbReference type="EMBL" id="QPJW01000002">
    <property type="protein sequence ID" value="RCX21707.1"/>
    <property type="molecule type" value="Genomic_DNA"/>
</dbReference>
<dbReference type="InterPro" id="IPR054691">
    <property type="entry name" value="LeuA/HCS_post-cat"/>
</dbReference>
<feature type="domain" description="Pyruvate carboxyltransferase" evidence="10">
    <location>
        <begin position="5"/>
        <end position="267"/>
    </location>
</feature>
<dbReference type="Pfam" id="PF00682">
    <property type="entry name" value="HMGL-like"/>
    <property type="match status" value="1"/>
</dbReference>
<keyword evidence="3" id="KW-0028">Amino-acid biosynthesis</keyword>
<organism evidence="11 12">
    <name type="scientific">Fontibacillus phaseoli</name>
    <dbReference type="NCBI Taxonomy" id="1416533"/>
    <lineage>
        <taxon>Bacteria</taxon>
        <taxon>Bacillati</taxon>
        <taxon>Bacillota</taxon>
        <taxon>Bacilli</taxon>
        <taxon>Bacillales</taxon>
        <taxon>Paenibacillaceae</taxon>
        <taxon>Fontibacillus</taxon>
    </lineage>
</organism>
<evidence type="ECO:0000256" key="2">
    <source>
        <dbReference type="ARBA" id="ARBA00006154"/>
    </source>
</evidence>
<evidence type="ECO:0000256" key="9">
    <source>
        <dbReference type="RuleBase" id="RU003523"/>
    </source>
</evidence>
<evidence type="ECO:0000259" key="10">
    <source>
        <dbReference type="PROSITE" id="PS50991"/>
    </source>
</evidence>
<evidence type="ECO:0000256" key="5">
    <source>
        <dbReference type="ARBA" id="ARBA00022679"/>
    </source>
</evidence>
<dbReference type="GO" id="GO:0009098">
    <property type="term" value="P:L-leucine biosynthetic process"/>
    <property type="evidence" value="ECO:0007669"/>
    <property type="project" value="InterPro"/>
</dbReference>
<evidence type="ECO:0000256" key="7">
    <source>
        <dbReference type="ARBA" id="ARBA00048263"/>
    </source>
</evidence>
<evidence type="ECO:0000313" key="12">
    <source>
        <dbReference type="Proteomes" id="UP000253090"/>
    </source>
</evidence>
<dbReference type="SMART" id="SM00917">
    <property type="entry name" value="LeuA_dimer"/>
    <property type="match status" value="1"/>
</dbReference>
<dbReference type="InterPro" id="IPR002034">
    <property type="entry name" value="AIPM/Hcit_synth_CS"/>
</dbReference>
<dbReference type="CDD" id="cd07941">
    <property type="entry name" value="DRE_TIM_LeuA3"/>
    <property type="match status" value="1"/>
</dbReference>
<dbReference type="InterPro" id="IPR000891">
    <property type="entry name" value="PYR_CT"/>
</dbReference>
<evidence type="ECO:0000256" key="8">
    <source>
        <dbReference type="NCBIfam" id="TIGR00977"/>
    </source>
</evidence>
<dbReference type="EC" id="2.3.3.21" evidence="8"/>
<dbReference type="UniPathway" id="UPA00047">
    <property type="reaction ID" value="UER00066"/>
</dbReference>
<dbReference type="PROSITE" id="PS50991">
    <property type="entry name" value="PYR_CT"/>
    <property type="match status" value="1"/>
</dbReference>
<keyword evidence="5 9" id="KW-0808">Transferase</keyword>
<dbReference type="InterPro" id="IPR013785">
    <property type="entry name" value="Aldolase_TIM"/>
</dbReference>
<protein>
    <recommendedName>
        <fullName evidence="8">Citramalate synthase</fullName>
        <ecNumber evidence="8">2.3.3.21</ecNumber>
    </recommendedName>
</protein>
<dbReference type="NCBIfam" id="TIGR00977">
    <property type="entry name" value="citramal_synth"/>
    <property type="match status" value="1"/>
</dbReference>
<dbReference type="Gene3D" id="1.10.238.260">
    <property type="match status" value="1"/>
</dbReference>
<dbReference type="AlphaFoldDB" id="A0A369BMM0"/>
<comment type="catalytic activity">
    <reaction evidence="7">
        <text>pyruvate + acetyl-CoA + H2O = (3R)-citramalate + CoA + H(+)</text>
        <dbReference type="Rhea" id="RHEA:19045"/>
        <dbReference type="ChEBI" id="CHEBI:15361"/>
        <dbReference type="ChEBI" id="CHEBI:15377"/>
        <dbReference type="ChEBI" id="CHEBI:15378"/>
        <dbReference type="ChEBI" id="CHEBI:30934"/>
        <dbReference type="ChEBI" id="CHEBI:57287"/>
        <dbReference type="ChEBI" id="CHEBI:57288"/>
        <dbReference type="EC" id="2.3.3.21"/>
    </reaction>
</comment>
<proteinExistence type="inferred from homology"/>
<name>A0A369BMM0_9BACL</name>
<evidence type="ECO:0000256" key="1">
    <source>
        <dbReference type="ARBA" id="ARBA00004743"/>
    </source>
</evidence>
<evidence type="ECO:0000256" key="6">
    <source>
        <dbReference type="ARBA" id="ARBA00023304"/>
    </source>
</evidence>
<dbReference type="InterPro" id="IPR036230">
    <property type="entry name" value="LeuA_allosteric_dom_sf"/>
</dbReference>
<accession>A0A369BMM0</accession>
<keyword evidence="12" id="KW-1185">Reference proteome</keyword>
<dbReference type="Gene3D" id="3.30.160.270">
    <property type="match status" value="1"/>
</dbReference>
<reference evidence="11 12" key="1">
    <citation type="submission" date="2018-07" db="EMBL/GenBank/DDBJ databases">
        <title>Genomic Encyclopedia of Type Strains, Phase III (KMG-III): the genomes of soil and plant-associated and newly described type strains.</title>
        <authorList>
            <person name="Whitman W."/>
        </authorList>
    </citation>
    <scope>NUCLEOTIDE SEQUENCE [LARGE SCALE GENOMIC DNA]</scope>
    <source>
        <strain evidence="11 12">CECT 8333</strain>
    </source>
</reference>
<evidence type="ECO:0000313" key="11">
    <source>
        <dbReference type="EMBL" id="RCX21707.1"/>
    </source>
</evidence>
<sequence>MSKALSIFDTTLRDGTQGEGISLSADDKLKIAKKLDQLGVHYIEGGIPGSNSKDIEFFKRVQDFGLSAKITAFGSTRRKDSIAEHDANLKRVIESGVQVATLVGKSWDFHVYTALQTTLDENLAMIYDSIAYLKRQGLEVIFDAEHFFDGYKNNPEYALAVMHKAEEAGADVLTMCDTNGGTMPHEVHDIVSVLAGRVTTSRLGIHTHNDCELAVANSLSAVRAGAEQIQGTMNGYGERCGNANLCSIIPNLQLKLGYEVLEPERLMQLTNTARYVSEIANVYMPINQPYVGTSAFAHKGGIHVSAILRDSRTYEHITPETVGNRQRVLVSELAGQSNILSKAQELGIPFDPENEDTREVISKIKDLEHQGYQFEGADASLELLLREANGDLKELFVFESFKMLVEKSAGKPVISEAFVKLNIDGTSIYTAAEGNGPVNALDNALRKALITYYPGLQEIHLSDYKVRVLDDKDATASKVRVLIESRNYENSWSTVGVSGNVIEASWEALVDSLRYALIGQTKREDYTEIPSAARGLVNH</sequence>
<comment type="pathway">
    <text evidence="1">Amino-acid biosynthesis; L-isoleucine biosynthesis; 2-oxobutanoate from pyruvate: step 1/3.</text>
</comment>
<dbReference type="Pfam" id="PF08502">
    <property type="entry name" value="LeuA_dimer"/>
    <property type="match status" value="1"/>
</dbReference>
<dbReference type="PROSITE" id="PS00815">
    <property type="entry name" value="AIPM_HOMOCIT_SYNTH_1"/>
    <property type="match status" value="1"/>
</dbReference>
<gene>
    <name evidence="11" type="ORF">DFP94_102463</name>
</gene>
<dbReference type="InterPro" id="IPR005675">
    <property type="entry name" value="Citramal_synthase"/>
</dbReference>